<dbReference type="PANTHER" id="PTHR46797:SF1">
    <property type="entry name" value="METHYLPHOSPHONATE SYNTHASE"/>
    <property type="match status" value="1"/>
</dbReference>
<dbReference type="SUPFAM" id="SSF47413">
    <property type="entry name" value="lambda repressor-like DNA-binding domains"/>
    <property type="match status" value="1"/>
</dbReference>
<dbReference type="AlphaFoldDB" id="A0A0L0WEG0"/>
<dbReference type="OrthoDB" id="5190137at2"/>
<accession>A0A0L0WEG0</accession>
<evidence type="ECO:0000259" key="2">
    <source>
        <dbReference type="PROSITE" id="PS50943"/>
    </source>
</evidence>
<dbReference type="RefSeq" id="WP_050353602.1">
    <property type="nucleotide sequence ID" value="NZ_LGSS01000001.1"/>
</dbReference>
<comment type="caution">
    <text evidence="3">The sequence shown here is derived from an EMBL/GenBank/DDBJ whole genome shotgun (WGS) entry which is preliminary data.</text>
</comment>
<name>A0A0L0WEG0_GOTPU</name>
<evidence type="ECO:0000313" key="3">
    <source>
        <dbReference type="EMBL" id="KNF09854.1"/>
    </source>
</evidence>
<keyword evidence="1" id="KW-0238">DNA-binding</keyword>
<gene>
    <name evidence="3" type="ORF">CLPU_1c00190</name>
</gene>
<dbReference type="GO" id="GO:0003677">
    <property type="term" value="F:DNA binding"/>
    <property type="evidence" value="ECO:0007669"/>
    <property type="project" value="UniProtKB-KW"/>
</dbReference>
<dbReference type="InterPro" id="IPR010982">
    <property type="entry name" value="Lambda_DNA-bd_dom_sf"/>
</dbReference>
<evidence type="ECO:0000313" key="4">
    <source>
        <dbReference type="Proteomes" id="UP000037267"/>
    </source>
</evidence>
<feature type="domain" description="HTH cro/C1-type" evidence="2">
    <location>
        <begin position="7"/>
        <end position="62"/>
    </location>
</feature>
<dbReference type="PANTHER" id="PTHR46797">
    <property type="entry name" value="HTH-TYPE TRANSCRIPTIONAL REGULATOR"/>
    <property type="match status" value="1"/>
</dbReference>
<dbReference type="Pfam" id="PF01381">
    <property type="entry name" value="HTH_3"/>
    <property type="match status" value="1"/>
</dbReference>
<proteinExistence type="predicted"/>
<dbReference type="InterPro" id="IPR001387">
    <property type="entry name" value="Cro/C1-type_HTH"/>
</dbReference>
<organism evidence="3 4">
    <name type="scientific">Gottschalkia purinilytica</name>
    <name type="common">Clostridium purinilyticum</name>
    <dbReference type="NCBI Taxonomy" id="1503"/>
    <lineage>
        <taxon>Bacteria</taxon>
        <taxon>Bacillati</taxon>
        <taxon>Bacillota</taxon>
        <taxon>Tissierellia</taxon>
        <taxon>Tissierellales</taxon>
        <taxon>Gottschalkiaceae</taxon>
        <taxon>Gottschalkia</taxon>
    </lineage>
</organism>
<dbReference type="STRING" id="1503.CLPU_1c00190"/>
<dbReference type="PROSITE" id="PS50943">
    <property type="entry name" value="HTH_CROC1"/>
    <property type="match status" value="1"/>
</dbReference>
<dbReference type="GO" id="GO:0005829">
    <property type="term" value="C:cytosol"/>
    <property type="evidence" value="ECO:0007669"/>
    <property type="project" value="TreeGrafter"/>
</dbReference>
<protein>
    <submittedName>
        <fullName evidence="3">Putative transcriptional regulator</fullName>
    </submittedName>
</protein>
<sequence length="64" mass="7247">MTIGERIKNIADKQKVSMYKISKDSGVSNSYLSELINNKRQNPSMKIVKKISEALKVPLEKLIP</sequence>
<dbReference type="Gene3D" id="1.10.260.40">
    <property type="entry name" value="lambda repressor-like DNA-binding domains"/>
    <property type="match status" value="1"/>
</dbReference>
<dbReference type="GO" id="GO:0003700">
    <property type="term" value="F:DNA-binding transcription factor activity"/>
    <property type="evidence" value="ECO:0007669"/>
    <property type="project" value="TreeGrafter"/>
</dbReference>
<dbReference type="EMBL" id="LGSS01000001">
    <property type="protein sequence ID" value="KNF09854.1"/>
    <property type="molecule type" value="Genomic_DNA"/>
</dbReference>
<reference evidence="4" key="1">
    <citation type="submission" date="2015-07" db="EMBL/GenBank/DDBJ databases">
        <title>Draft genome sequence of the purine-degrading Gottschalkia purinilyticum DSM 1384 (formerly Clostridium purinilyticum).</title>
        <authorList>
            <person name="Poehlein A."/>
            <person name="Schiel-Bengelsdorf B."/>
            <person name="Bengelsdorf F.R."/>
            <person name="Daniel R."/>
            <person name="Duerre P."/>
        </authorList>
    </citation>
    <scope>NUCLEOTIDE SEQUENCE [LARGE SCALE GENOMIC DNA]</scope>
    <source>
        <strain evidence="4">DSM 1384</strain>
    </source>
</reference>
<dbReference type="InterPro" id="IPR050807">
    <property type="entry name" value="TransReg_Diox_bact_type"/>
</dbReference>
<evidence type="ECO:0000256" key="1">
    <source>
        <dbReference type="ARBA" id="ARBA00023125"/>
    </source>
</evidence>
<dbReference type="Proteomes" id="UP000037267">
    <property type="component" value="Unassembled WGS sequence"/>
</dbReference>
<dbReference type="CDD" id="cd00093">
    <property type="entry name" value="HTH_XRE"/>
    <property type="match status" value="1"/>
</dbReference>
<dbReference type="SMART" id="SM00530">
    <property type="entry name" value="HTH_XRE"/>
    <property type="match status" value="1"/>
</dbReference>
<keyword evidence="4" id="KW-1185">Reference proteome</keyword>